<organism evidence="10 11">
    <name type="scientific">Carnobacterium antarcticum</name>
    <dbReference type="NCBI Taxonomy" id="2126436"/>
    <lineage>
        <taxon>Bacteria</taxon>
        <taxon>Bacillati</taxon>
        <taxon>Bacillota</taxon>
        <taxon>Bacilli</taxon>
        <taxon>Lactobacillales</taxon>
        <taxon>Carnobacteriaceae</taxon>
        <taxon>Carnobacterium</taxon>
    </lineage>
</organism>
<dbReference type="PANTHER" id="PTHR43840:SF50">
    <property type="entry name" value="MANGANESE EFFLUX SYSTEM PROTEIN MNES"/>
    <property type="match status" value="1"/>
</dbReference>
<dbReference type="EMBL" id="JBHUFF010000017">
    <property type="protein sequence ID" value="MFD1800124.1"/>
    <property type="molecule type" value="Genomic_DNA"/>
</dbReference>
<dbReference type="Proteomes" id="UP001597285">
    <property type="component" value="Unassembled WGS sequence"/>
</dbReference>
<evidence type="ECO:0000259" key="9">
    <source>
        <dbReference type="Pfam" id="PF16916"/>
    </source>
</evidence>
<dbReference type="SUPFAM" id="SSF160240">
    <property type="entry name" value="Cation efflux protein cytoplasmic domain-like"/>
    <property type="match status" value="1"/>
</dbReference>
<feature type="transmembrane region" description="Helical" evidence="7">
    <location>
        <begin position="84"/>
        <end position="105"/>
    </location>
</feature>
<evidence type="ECO:0000256" key="7">
    <source>
        <dbReference type="SAM" id="Phobius"/>
    </source>
</evidence>
<protein>
    <submittedName>
        <fullName evidence="10">Cation diffusion facilitator family transporter</fullName>
    </submittedName>
</protein>
<comment type="caution">
    <text evidence="10">The sequence shown here is derived from an EMBL/GenBank/DDBJ whole genome shotgun (WGS) entry which is preliminary data.</text>
</comment>
<gene>
    <name evidence="10" type="ORF">ACFSBK_09725</name>
</gene>
<evidence type="ECO:0000313" key="10">
    <source>
        <dbReference type="EMBL" id="MFD1800124.1"/>
    </source>
</evidence>
<dbReference type="Pfam" id="PF01545">
    <property type="entry name" value="Cation_efflux"/>
    <property type="match status" value="1"/>
</dbReference>
<reference evidence="11" key="1">
    <citation type="journal article" date="2019" name="Int. J. Syst. Evol. Microbiol.">
        <title>The Global Catalogue of Microorganisms (GCM) 10K type strain sequencing project: providing services to taxonomists for standard genome sequencing and annotation.</title>
        <authorList>
            <consortium name="The Broad Institute Genomics Platform"/>
            <consortium name="The Broad Institute Genome Sequencing Center for Infectious Disease"/>
            <person name="Wu L."/>
            <person name="Ma J."/>
        </authorList>
    </citation>
    <scope>NUCLEOTIDE SEQUENCE [LARGE SCALE GENOMIC DNA]</scope>
    <source>
        <strain evidence="11">KCTC 42143</strain>
    </source>
</reference>
<keyword evidence="3" id="KW-0813">Transport</keyword>
<comment type="similarity">
    <text evidence="2">Belongs to the cation diffusion facilitator (CDF) transporter (TC 2.A.4) family.</text>
</comment>
<dbReference type="InterPro" id="IPR002524">
    <property type="entry name" value="Cation_efflux"/>
</dbReference>
<evidence type="ECO:0000256" key="4">
    <source>
        <dbReference type="ARBA" id="ARBA00022692"/>
    </source>
</evidence>
<dbReference type="RefSeq" id="WP_197409008.1">
    <property type="nucleotide sequence ID" value="NZ_JBHSQC010000023.1"/>
</dbReference>
<sequence>MMQERYEELKRAEKGAILSIVVYIVLSVAKIFIGMTYQSAALKADGLNNMTDAVSSVAVLIGLRLARRPADDNHPYGHWKAETIASLVTSFVMLLVGIQVFYSSFSRIFEGEIIAPDKIAGITGLVAAFVMLGVYIYNLRLARGINSEGLKAVAKDNLSDALTSLGTAVAIFGSMLGFVWLDGLMAIIVAIIILKTGIEIFRDSAFSLSDGFDTEKLEAYKTSILELPNVLFVDSIKARKYGANTYVDVTILVKATLTVHEGHQITENVERVLKDNYGVIDIDVHVEPASPTAEKKTP</sequence>
<evidence type="ECO:0000256" key="5">
    <source>
        <dbReference type="ARBA" id="ARBA00022989"/>
    </source>
</evidence>
<dbReference type="InterPro" id="IPR027470">
    <property type="entry name" value="Cation_efflux_CTD"/>
</dbReference>
<feature type="domain" description="Cation efflux protein cytoplasmic" evidence="9">
    <location>
        <begin position="213"/>
        <end position="288"/>
    </location>
</feature>
<keyword evidence="6 7" id="KW-0472">Membrane</keyword>
<feature type="transmembrane region" description="Helical" evidence="7">
    <location>
        <begin position="168"/>
        <end position="194"/>
    </location>
</feature>
<evidence type="ECO:0000313" key="11">
    <source>
        <dbReference type="Proteomes" id="UP001597285"/>
    </source>
</evidence>
<dbReference type="Pfam" id="PF16916">
    <property type="entry name" value="ZT_dimer"/>
    <property type="match status" value="1"/>
</dbReference>
<feature type="domain" description="Cation efflux protein transmembrane" evidence="8">
    <location>
        <begin position="17"/>
        <end position="208"/>
    </location>
</feature>
<keyword evidence="11" id="KW-1185">Reference proteome</keyword>
<evidence type="ECO:0000256" key="2">
    <source>
        <dbReference type="ARBA" id="ARBA00008114"/>
    </source>
</evidence>
<dbReference type="PANTHER" id="PTHR43840">
    <property type="entry name" value="MITOCHONDRIAL METAL TRANSPORTER 1-RELATED"/>
    <property type="match status" value="1"/>
</dbReference>
<feature type="transmembrane region" description="Helical" evidence="7">
    <location>
        <begin position="117"/>
        <end position="137"/>
    </location>
</feature>
<dbReference type="NCBIfam" id="TIGR01297">
    <property type="entry name" value="CDF"/>
    <property type="match status" value="1"/>
</dbReference>
<dbReference type="InterPro" id="IPR036837">
    <property type="entry name" value="Cation_efflux_CTD_sf"/>
</dbReference>
<dbReference type="SUPFAM" id="SSF161111">
    <property type="entry name" value="Cation efflux protein transmembrane domain-like"/>
    <property type="match status" value="1"/>
</dbReference>
<proteinExistence type="inferred from homology"/>
<dbReference type="Gene3D" id="1.20.1510.10">
    <property type="entry name" value="Cation efflux protein transmembrane domain"/>
    <property type="match status" value="1"/>
</dbReference>
<keyword evidence="4 7" id="KW-0812">Transmembrane</keyword>
<evidence type="ECO:0000256" key="1">
    <source>
        <dbReference type="ARBA" id="ARBA00004141"/>
    </source>
</evidence>
<evidence type="ECO:0000256" key="3">
    <source>
        <dbReference type="ARBA" id="ARBA00022448"/>
    </source>
</evidence>
<dbReference type="InterPro" id="IPR027469">
    <property type="entry name" value="Cation_efflux_TMD_sf"/>
</dbReference>
<keyword evidence="5 7" id="KW-1133">Transmembrane helix</keyword>
<dbReference type="Gene3D" id="3.30.70.1350">
    <property type="entry name" value="Cation efflux protein, cytoplasmic domain"/>
    <property type="match status" value="1"/>
</dbReference>
<accession>A0ABW4NPT5</accession>
<name>A0ABW4NPT5_9LACT</name>
<evidence type="ECO:0000259" key="8">
    <source>
        <dbReference type="Pfam" id="PF01545"/>
    </source>
</evidence>
<evidence type="ECO:0000256" key="6">
    <source>
        <dbReference type="ARBA" id="ARBA00023136"/>
    </source>
</evidence>
<comment type="subcellular location">
    <subcellularLocation>
        <location evidence="1">Membrane</location>
        <topology evidence="1">Multi-pass membrane protein</topology>
    </subcellularLocation>
</comment>
<dbReference type="InterPro" id="IPR058533">
    <property type="entry name" value="Cation_efflux_TM"/>
</dbReference>
<dbReference type="InterPro" id="IPR050291">
    <property type="entry name" value="CDF_Transporter"/>
</dbReference>
<feature type="transmembrane region" description="Helical" evidence="7">
    <location>
        <begin position="20"/>
        <end position="40"/>
    </location>
</feature>